<evidence type="ECO:0000259" key="2">
    <source>
        <dbReference type="Pfam" id="PF06429"/>
    </source>
</evidence>
<dbReference type="InterPro" id="IPR010930">
    <property type="entry name" value="Flg_bb/hook_C_dom"/>
</dbReference>
<evidence type="ECO:0000313" key="4">
    <source>
        <dbReference type="Proteomes" id="UP000190559"/>
    </source>
</evidence>
<dbReference type="RefSeq" id="WP_003488392.1">
    <property type="nucleotide sequence ID" value="NZ_LOJW01000050.1"/>
</dbReference>
<reference evidence="3 4" key="1">
    <citation type="submission" date="2015-12" db="EMBL/GenBank/DDBJ databases">
        <authorList>
            <person name="Shamseldin A."/>
            <person name="Moawad H."/>
            <person name="Abd El-Rahim W.M."/>
            <person name="Sadowsky M.J."/>
        </authorList>
    </citation>
    <scope>NUCLEOTIDE SEQUENCE [LARGE SCALE GENOMIC DNA]</scope>
    <source>
        <strain evidence="3 4">LMG9050</strain>
    </source>
</reference>
<comment type="caution">
    <text evidence="3">The sequence shown here is derived from an EMBL/GenBank/DDBJ whole genome shotgun (WGS) entry which is preliminary data.</text>
</comment>
<evidence type="ECO:0000313" key="3">
    <source>
        <dbReference type="EMBL" id="OOW66417.1"/>
    </source>
</evidence>
<gene>
    <name evidence="3" type="ORF">Xmlh_19290</name>
</gene>
<evidence type="ECO:0000256" key="1">
    <source>
        <dbReference type="ARBA" id="ARBA00009677"/>
    </source>
</evidence>
<accession>A0A1T1NSQ1</accession>
<sequence length="127" mass="13643">MSIDAILDASRAGMQNERLRMDLAGRHIAVANQPIDPRQLAVPATASFAETVGLGDGMDAARSLGTRTVLDPKNPMADAHGQVHYPAVDMVSEMTSLMTASRGYEANVRSFNVLRSMVLRAFEIGAK</sequence>
<dbReference type="Pfam" id="PF06429">
    <property type="entry name" value="Flg_bbr_C"/>
    <property type="match status" value="1"/>
</dbReference>
<dbReference type="EMBL" id="LOJW01000050">
    <property type="protein sequence ID" value="OOW66417.1"/>
    <property type="molecule type" value="Genomic_DNA"/>
</dbReference>
<feature type="domain" description="Flagellar basal-body/hook protein C-terminal" evidence="2">
    <location>
        <begin position="86"/>
        <end position="117"/>
    </location>
</feature>
<name>A0A1T1NSQ1_9XANT</name>
<proteinExistence type="inferred from homology"/>
<dbReference type="AlphaFoldDB" id="A0A1T1NSQ1"/>
<organism evidence="3 4">
    <name type="scientific">Xanthomonas axonopodis pv. melhusii</name>
    <dbReference type="NCBI Taxonomy" id="487834"/>
    <lineage>
        <taxon>Bacteria</taxon>
        <taxon>Pseudomonadati</taxon>
        <taxon>Pseudomonadota</taxon>
        <taxon>Gammaproteobacteria</taxon>
        <taxon>Lysobacterales</taxon>
        <taxon>Lysobacteraceae</taxon>
        <taxon>Xanthomonas</taxon>
    </lineage>
</organism>
<dbReference type="Proteomes" id="UP000190559">
    <property type="component" value="Unassembled WGS sequence"/>
</dbReference>
<protein>
    <recommendedName>
        <fullName evidence="2">Flagellar basal-body/hook protein C-terminal domain-containing protein</fullName>
    </recommendedName>
</protein>
<comment type="similarity">
    <text evidence="1">Belongs to the flagella basal body rod proteins family.</text>
</comment>